<reference evidence="1" key="1">
    <citation type="submission" date="2020-04" db="EMBL/GenBank/DDBJ databases">
        <authorList>
            <person name="Chiriac C."/>
            <person name="Salcher M."/>
            <person name="Ghai R."/>
            <person name="Kavagutti S V."/>
        </authorList>
    </citation>
    <scope>NUCLEOTIDE SEQUENCE</scope>
</reference>
<sequence length="134" mass="16066">MNFEKLSDENFLIYCAKYYDNPQCHSTEEFIEDLKRIKYIKKLITRYNETGELKERLILNHLTILCNVFGPDHLNRILYLKMKSQFKYIKPFLVLLNILQPRIFEVKNEKIVDTDTIEMDDGVIKVLRTINDEC</sequence>
<dbReference type="EMBL" id="LR796247">
    <property type="protein sequence ID" value="CAB4131652.1"/>
    <property type="molecule type" value="Genomic_DNA"/>
</dbReference>
<name>A0A6J5LDN2_9CAUD</name>
<organism evidence="1">
    <name type="scientific">uncultured Caudovirales phage</name>
    <dbReference type="NCBI Taxonomy" id="2100421"/>
    <lineage>
        <taxon>Viruses</taxon>
        <taxon>Duplodnaviria</taxon>
        <taxon>Heunggongvirae</taxon>
        <taxon>Uroviricota</taxon>
        <taxon>Caudoviricetes</taxon>
        <taxon>Peduoviridae</taxon>
        <taxon>Maltschvirus</taxon>
        <taxon>Maltschvirus maltsch</taxon>
    </lineage>
</organism>
<evidence type="ECO:0000313" key="1">
    <source>
        <dbReference type="EMBL" id="CAB4131652.1"/>
    </source>
</evidence>
<accession>A0A6J5LDN2</accession>
<gene>
    <name evidence="1" type="ORF">UFOVP132_193</name>
</gene>
<dbReference type="InterPro" id="IPR055631">
    <property type="entry name" value="DUF7207"/>
</dbReference>
<protein>
    <submittedName>
        <fullName evidence="1">Uncharacterized protein</fullName>
    </submittedName>
</protein>
<proteinExistence type="predicted"/>
<dbReference type="Pfam" id="PF23837">
    <property type="entry name" value="DUF7207"/>
    <property type="match status" value="1"/>
</dbReference>